<accession>A0ABN8ZJI8</accession>
<dbReference type="Proteomes" id="UP001176941">
    <property type="component" value="Chromosome 4"/>
</dbReference>
<evidence type="ECO:0000313" key="1">
    <source>
        <dbReference type="EMBL" id="CAI9174113.1"/>
    </source>
</evidence>
<evidence type="ECO:0000313" key="2">
    <source>
        <dbReference type="Proteomes" id="UP001176941"/>
    </source>
</evidence>
<gene>
    <name evidence="1" type="ORF">MRATA1EN1_LOCUS23075</name>
</gene>
<organism evidence="1 2">
    <name type="scientific">Rangifer tarandus platyrhynchus</name>
    <name type="common">Svalbard reindeer</name>
    <dbReference type="NCBI Taxonomy" id="3082113"/>
    <lineage>
        <taxon>Eukaryota</taxon>
        <taxon>Metazoa</taxon>
        <taxon>Chordata</taxon>
        <taxon>Craniata</taxon>
        <taxon>Vertebrata</taxon>
        <taxon>Euteleostomi</taxon>
        <taxon>Mammalia</taxon>
        <taxon>Eutheria</taxon>
        <taxon>Laurasiatheria</taxon>
        <taxon>Artiodactyla</taxon>
        <taxon>Ruminantia</taxon>
        <taxon>Pecora</taxon>
        <taxon>Cervidae</taxon>
        <taxon>Odocoileinae</taxon>
        <taxon>Rangifer</taxon>
    </lineage>
</organism>
<sequence length="106" mass="11708">MVKQVFLPKGRFTEAWSMPNADTQCTIGGGRGGQRADKTLKVYIFLAQKNTSFILQTKSASLPGILQPPNSLHKEPNFLCKTVKTERSLLGLQGQPGEVSRFPARF</sequence>
<keyword evidence="2" id="KW-1185">Reference proteome</keyword>
<name>A0ABN8ZJI8_RANTA</name>
<dbReference type="EMBL" id="OX459940">
    <property type="protein sequence ID" value="CAI9174113.1"/>
    <property type="molecule type" value="Genomic_DNA"/>
</dbReference>
<reference evidence="1" key="1">
    <citation type="submission" date="2023-04" db="EMBL/GenBank/DDBJ databases">
        <authorList>
            <consortium name="ELIXIR-Norway"/>
        </authorList>
    </citation>
    <scope>NUCLEOTIDE SEQUENCE [LARGE SCALE GENOMIC DNA]</scope>
</reference>
<protein>
    <submittedName>
        <fullName evidence="1">Uncharacterized protein</fullName>
    </submittedName>
</protein>
<proteinExistence type="predicted"/>